<evidence type="ECO:0000259" key="4">
    <source>
        <dbReference type="Pfam" id="PF02702"/>
    </source>
</evidence>
<comment type="caution">
    <text evidence="5">The sequence shown here is derived from an EMBL/GenBank/DDBJ whole genome shotgun (WGS) entry which is preliminary data.</text>
</comment>
<evidence type="ECO:0000313" key="5">
    <source>
        <dbReference type="EMBL" id="MEQ4481270.1"/>
    </source>
</evidence>
<evidence type="ECO:0000256" key="1">
    <source>
        <dbReference type="ARBA" id="ARBA00022679"/>
    </source>
</evidence>
<feature type="domain" description="Signal transduction histidine kinase osmosensitive K+ channel sensor N-terminal" evidence="4">
    <location>
        <begin position="21"/>
        <end position="226"/>
    </location>
</feature>
<protein>
    <submittedName>
        <fullName evidence="5">Histidine kinase</fullName>
    </submittedName>
</protein>
<evidence type="ECO:0000256" key="2">
    <source>
        <dbReference type="ARBA" id="ARBA00022777"/>
    </source>
</evidence>
<sequence length="779" mass="87896">MESFRRKTPEELLYSIFKIQNGRLKVYIGAVSGSGKTYHMLREGHALKNQGIDVVACAVSTMRRPETVEQLQGLEKIPSIHWMKGAVEKKDLNLDELLKRNPEVVLVDGLAHRNRPEARFATRLEDIQYLLGRGISVIATVNVYELEGVTELAQKLTGIEAEATVPADTLELADEVRLIDVSPETVLKRMDEGNLLNLNLKDPGLLKRGNIGKLRELALRLMAEGVNESLEKYREKEGLVGPSGVAERILVSAQYHWNGSIHIRRGQQIAKRLGGDLRIVTLVNPRKPLSKESAQFKRSIEKLADKIGAEFEELPAPSRRRLPAALVRYATLNNVTRIVLGHSKQSFWQDFWKGSIAAGILKKTKNVDVYFVADRADYEGERVLPTKSSASLPVSDPYRRLSSEEIEQKIERIKRGKFKVYIGAAPGVGKTYMMLREGNDLLRKKIDVAIGLLETHGREETRAQVGNLPTVPRSKFNYKGAELEEMDVPAILRRNPEVVLIDELAHTNVPGSKNKKRYDDVLEVLEAGISVISTLNVQHLESLNDAVEQITGVRVRETVPDNILRLADEVELIDVAPNALQQRMREGKVYAMDKVTQALGNFFKTGNLIALRELALREIADDVDERLESWERSGSLRGPWRRESIFVCVTTSSNADRLIRRGFRIAYRLKAEWHVMYVHVGREINEEAGKRIQALQDLTGRLGGKYETQHAESFKQLSDVILAKAAEYHSTQMIVGQSARGFWQSLRRKSVVKTILRHGRHMDVLVVADYDPHIRIDND</sequence>
<keyword evidence="3" id="KW-0902">Two-component regulatory system</keyword>
<evidence type="ECO:0000313" key="6">
    <source>
        <dbReference type="Proteomes" id="UP001493487"/>
    </source>
</evidence>
<dbReference type="GO" id="GO:0016301">
    <property type="term" value="F:kinase activity"/>
    <property type="evidence" value="ECO:0007669"/>
    <property type="project" value="UniProtKB-KW"/>
</dbReference>
<keyword evidence="6" id="KW-1185">Reference proteome</keyword>
<evidence type="ECO:0000256" key="3">
    <source>
        <dbReference type="ARBA" id="ARBA00023012"/>
    </source>
</evidence>
<dbReference type="PANTHER" id="PTHR45569">
    <property type="entry name" value="SENSOR PROTEIN KDPD"/>
    <property type="match status" value="1"/>
</dbReference>
<dbReference type="InterPro" id="IPR027417">
    <property type="entry name" value="P-loop_NTPase"/>
</dbReference>
<dbReference type="InterPro" id="IPR003852">
    <property type="entry name" value="Sig_transdc_His_kinase_KdpD_N"/>
</dbReference>
<dbReference type="Gene3D" id="3.40.50.300">
    <property type="entry name" value="P-loop containing nucleotide triphosphate hydrolases"/>
    <property type="match status" value="2"/>
</dbReference>
<dbReference type="Proteomes" id="UP001493487">
    <property type="component" value="Unassembled WGS sequence"/>
</dbReference>
<reference evidence="5 6" key="1">
    <citation type="journal article" date="2023" name="Genome Announc.">
        <title>Pan-Genome Analyses of the Genus Cohnella and Proposal of the Novel Species Cohnella silvisoli sp. nov., Isolated from Forest Soil.</title>
        <authorList>
            <person name="Wang C."/>
            <person name="Mao L."/>
            <person name="Bao G."/>
            <person name="Zhu H."/>
        </authorList>
    </citation>
    <scope>NUCLEOTIDE SEQUENCE [LARGE SCALE GENOMIC DNA]</scope>
    <source>
        <strain evidence="5 6">NL03-T5-1</strain>
    </source>
</reference>
<proteinExistence type="predicted"/>
<dbReference type="InterPro" id="IPR052023">
    <property type="entry name" value="Histidine_kinase_KdpD"/>
</dbReference>
<dbReference type="SUPFAM" id="SSF52540">
    <property type="entry name" value="P-loop containing nucleoside triphosphate hydrolases"/>
    <property type="match status" value="2"/>
</dbReference>
<keyword evidence="2 5" id="KW-0418">Kinase</keyword>
<dbReference type="PANTHER" id="PTHR45569:SF1">
    <property type="entry name" value="SENSOR PROTEIN KDPD"/>
    <property type="match status" value="1"/>
</dbReference>
<gene>
    <name evidence="5" type="ORF">QJS35_02550</name>
</gene>
<dbReference type="Pfam" id="PF02702">
    <property type="entry name" value="KdpD"/>
    <property type="match status" value="2"/>
</dbReference>
<dbReference type="RefSeq" id="WP_232182222.1">
    <property type="nucleotide sequence ID" value="NZ_JAIOAP010000001.1"/>
</dbReference>
<dbReference type="InterPro" id="IPR014729">
    <property type="entry name" value="Rossmann-like_a/b/a_fold"/>
</dbReference>
<accession>A0ABV1KMV4</accession>
<dbReference type="SUPFAM" id="SSF52402">
    <property type="entry name" value="Adenine nucleotide alpha hydrolases-like"/>
    <property type="match status" value="2"/>
</dbReference>
<feature type="domain" description="Signal transduction histidine kinase osmosensitive K+ channel sensor N-terminal" evidence="4">
    <location>
        <begin position="414"/>
        <end position="623"/>
    </location>
</feature>
<name>A0ABV1KMV4_9BACL</name>
<keyword evidence="1" id="KW-0808">Transferase</keyword>
<organism evidence="5 6">
    <name type="scientific">Cohnella silvisoli</name>
    <dbReference type="NCBI Taxonomy" id="2873699"/>
    <lineage>
        <taxon>Bacteria</taxon>
        <taxon>Bacillati</taxon>
        <taxon>Bacillota</taxon>
        <taxon>Bacilli</taxon>
        <taxon>Bacillales</taxon>
        <taxon>Paenibacillaceae</taxon>
        <taxon>Cohnella</taxon>
    </lineage>
</organism>
<dbReference type="EMBL" id="JASKHM010000001">
    <property type="protein sequence ID" value="MEQ4481270.1"/>
    <property type="molecule type" value="Genomic_DNA"/>
</dbReference>
<dbReference type="Gene3D" id="3.40.50.620">
    <property type="entry name" value="HUPs"/>
    <property type="match status" value="1"/>
</dbReference>